<dbReference type="SUPFAM" id="SSF46785">
    <property type="entry name" value="Winged helix' DNA-binding domain"/>
    <property type="match status" value="1"/>
</dbReference>
<dbReference type="InterPro" id="IPR036390">
    <property type="entry name" value="WH_DNA-bd_sf"/>
</dbReference>
<protein>
    <recommendedName>
        <fullName evidence="4">HTH gntR-type domain-containing protein</fullName>
    </recommendedName>
</protein>
<dbReference type="HOGENOM" id="CLU_017584_9_5_5"/>
<dbReference type="Pfam" id="PF00392">
    <property type="entry name" value="GntR"/>
    <property type="match status" value="1"/>
</dbReference>
<sequence length="238" mass="27493">MNTARLYQNIVRAIKEDIKKGLYKLGEKLPSERELAEIFNVSRTSIREAIIALEVSQIVQVKVGSGVYISRTKMTHETHLAPKIHPLLEPYLKDHKEITPFELLEARLNLEPFLAQKAAQNRTEEQIQKIKEAYLMNVADNLEQSTDHIGDRLFHIRIAEAAQNAAYVFFLKYLLGQQYTEIFGGLQKLYTPQDMPLRSQLEHYEILLAIQQRNSQCAYDAMKKHIQNVINIFSRGID</sequence>
<gene>
    <name evidence="5" type="ORF">ME5_01462</name>
</gene>
<dbReference type="InterPro" id="IPR036388">
    <property type="entry name" value="WH-like_DNA-bd_sf"/>
</dbReference>
<evidence type="ECO:0000256" key="1">
    <source>
        <dbReference type="ARBA" id="ARBA00023015"/>
    </source>
</evidence>
<keyword evidence="6" id="KW-1185">Reference proteome</keyword>
<dbReference type="Gene3D" id="1.20.120.530">
    <property type="entry name" value="GntR ligand-binding domain-like"/>
    <property type="match status" value="1"/>
</dbReference>
<feature type="domain" description="HTH gntR-type" evidence="4">
    <location>
        <begin position="4"/>
        <end position="72"/>
    </location>
</feature>
<dbReference type="InterPro" id="IPR000524">
    <property type="entry name" value="Tscrpt_reg_HTH_GntR"/>
</dbReference>
<dbReference type="PATRIC" id="fig|1094558.3.peg.1565"/>
<keyword evidence="3" id="KW-0804">Transcription</keyword>
<evidence type="ECO:0000313" key="5">
    <source>
        <dbReference type="EMBL" id="EJF88911.1"/>
    </source>
</evidence>
<dbReference type="EMBL" id="AIMB01000008">
    <property type="protein sequence ID" value="EJF88911.1"/>
    <property type="molecule type" value="Genomic_DNA"/>
</dbReference>
<evidence type="ECO:0000256" key="2">
    <source>
        <dbReference type="ARBA" id="ARBA00023125"/>
    </source>
</evidence>
<dbReference type="Gene3D" id="1.10.10.10">
    <property type="entry name" value="Winged helix-like DNA-binding domain superfamily/Winged helix DNA-binding domain"/>
    <property type="match status" value="1"/>
</dbReference>
<dbReference type="InterPro" id="IPR008920">
    <property type="entry name" value="TF_FadR/GntR_C"/>
</dbReference>
<dbReference type="GO" id="GO:0003677">
    <property type="term" value="F:DNA binding"/>
    <property type="evidence" value="ECO:0007669"/>
    <property type="project" value="UniProtKB-KW"/>
</dbReference>
<dbReference type="PANTHER" id="PTHR43537">
    <property type="entry name" value="TRANSCRIPTIONAL REGULATOR, GNTR FAMILY"/>
    <property type="match status" value="1"/>
</dbReference>
<keyword evidence="2" id="KW-0238">DNA-binding</keyword>
<dbReference type="InterPro" id="IPR011711">
    <property type="entry name" value="GntR_C"/>
</dbReference>
<dbReference type="PANTHER" id="PTHR43537:SF5">
    <property type="entry name" value="UXU OPERON TRANSCRIPTIONAL REGULATOR"/>
    <property type="match status" value="1"/>
</dbReference>
<name>J0QSU6_9HYPH</name>
<proteinExistence type="predicted"/>
<dbReference type="GO" id="GO:0003700">
    <property type="term" value="F:DNA-binding transcription factor activity"/>
    <property type="evidence" value="ECO:0007669"/>
    <property type="project" value="InterPro"/>
</dbReference>
<dbReference type="RefSeq" id="WP_008039849.1">
    <property type="nucleotide sequence ID" value="NZ_JH725147.1"/>
</dbReference>
<dbReference type="eggNOG" id="COG2186">
    <property type="taxonomic scope" value="Bacteria"/>
</dbReference>
<keyword evidence="1" id="KW-0805">Transcription regulation</keyword>
<dbReference type="STRING" id="1094558.ME5_01462"/>
<dbReference type="OrthoDB" id="9812645at2"/>
<dbReference type="SUPFAM" id="SSF48008">
    <property type="entry name" value="GntR ligand-binding domain-like"/>
    <property type="match status" value="1"/>
</dbReference>
<dbReference type="SMART" id="SM00895">
    <property type="entry name" value="FCD"/>
    <property type="match status" value="1"/>
</dbReference>
<evidence type="ECO:0000256" key="3">
    <source>
        <dbReference type="ARBA" id="ARBA00023163"/>
    </source>
</evidence>
<dbReference type="CDD" id="cd07377">
    <property type="entry name" value="WHTH_GntR"/>
    <property type="match status" value="1"/>
</dbReference>
<dbReference type="PROSITE" id="PS50949">
    <property type="entry name" value="HTH_GNTR"/>
    <property type="match status" value="1"/>
</dbReference>
<dbReference type="SMART" id="SM00345">
    <property type="entry name" value="HTH_GNTR"/>
    <property type="match status" value="1"/>
</dbReference>
<comment type="caution">
    <text evidence="5">The sequence shown here is derived from an EMBL/GenBank/DDBJ whole genome shotgun (WGS) entry which is preliminary data.</text>
</comment>
<dbReference type="AlphaFoldDB" id="J0QSU6"/>
<organism evidence="5 6">
    <name type="scientific">Bartonella tamiae Th239</name>
    <dbReference type="NCBI Taxonomy" id="1094558"/>
    <lineage>
        <taxon>Bacteria</taxon>
        <taxon>Pseudomonadati</taxon>
        <taxon>Pseudomonadota</taxon>
        <taxon>Alphaproteobacteria</taxon>
        <taxon>Hyphomicrobiales</taxon>
        <taxon>Bartonellaceae</taxon>
        <taxon>Bartonella</taxon>
    </lineage>
</organism>
<reference evidence="5 6" key="1">
    <citation type="submission" date="2012-03" db="EMBL/GenBank/DDBJ databases">
        <title>The Genome Sequence of Bartonella tamiae Th239.</title>
        <authorList>
            <consortium name="The Broad Institute Genome Sequencing Platform"/>
            <consortium name="The Broad Institute Genome Sequencing Center for Infectious Disease"/>
            <person name="Feldgarden M."/>
            <person name="Kirby J."/>
            <person name="Kosoy M."/>
            <person name="Birtles R."/>
            <person name="Probert W.S."/>
            <person name="Chiaraviglio L."/>
            <person name="Young S.K."/>
            <person name="Zeng Q."/>
            <person name="Gargeya S."/>
            <person name="Fitzgerald M."/>
            <person name="Haas B."/>
            <person name="Abouelleil A."/>
            <person name="Alvarado L."/>
            <person name="Arachchi H.M."/>
            <person name="Berlin A."/>
            <person name="Chapman S.B."/>
            <person name="Gearin G."/>
            <person name="Goldberg J."/>
            <person name="Griggs A."/>
            <person name="Gujja S."/>
            <person name="Hansen M."/>
            <person name="Heiman D."/>
            <person name="Howarth C."/>
            <person name="Larimer J."/>
            <person name="Lui A."/>
            <person name="MacDonald P.J.P."/>
            <person name="McCowen C."/>
            <person name="Montmayeur A."/>
            <person name="Murphy C."/>
            <person name="Neiman D."/>
            <person name="Pearson M."/>
            <person name="Priest M."/>
            <person name="Roberts A."/>
            <person name="Saif S."/>
            <person name="Shea T."/>
            <person name="Sisk P."/>
            <person name="Stolte C."/>
            <person name="Sykes S."/>
            <person name="Wortman J."/>
            <person name="Nusbaum C."/>
            <person name="Birren B."/>
        </authorList>
    </citation>
    <scope>NUCLEOTIDE SEQUENCE [LARGE SCALE GENOMIC DNA]</scope>
    <source>
        <strain evidence="5 6">Th239</strain>
    </source>
</reference>
<dbReference type="Pfam" id="PF07729">
    <property type="entry name" value="FCD"/>
    <property type="match status" value="1"/>
</dbReference>
<evidence type="ECO:0000313" key="6">
    <source>
        <dbReference type="Proteomes" id="UP000008952"/>
    </source>
</evidence>
<dbReference type="Proteomes" id="UP000008952">
    <property type="component" value="Unassembled WGS sequence"/>
</dbReference>
<accession>J0QSU6</accession>
<evidence type="ECO:0000259" key="4">
    <source>
        <dbReference type="PROSITE" id="PS50949"/>
    </source>
</evidence>
<dbReference type="PRINTS" id="PR00035">
    <property type="entry name" value="HTHGNTR"/>
</dbReference>